<feature type="coiled-coil region" evidence="1">
    <location>
        <begin position="101"/>
        <end position="128"/>
    </location>
</feature>
<dbReference type="AlphaFoldDB" id="A0AAW1CNP9"/>
<feature type="chain" id="PRO_5043878273" evidence="2">
    <location>
        <begin position="33"/>
        <end position="596"/>
    </location>
</feature>
<evidence type="ECO:0000313" key="3">
    <source>
        <dbReference type="EMBL" id="KAK9498423.1"/>
    </source>
</evidence>
<organism evidence="3 4">
    <name type="scientific">Rhynocoris fuscipes</name>
    <dbReference type="NCBI Taxonomy" id="488301"/>
    <lineage>
        <taxon>Eukaryota</taxon>
        <taxon>Metazoa</taxon>
        <taxon>Ecdysozoa</taxon>
        <taxon>Arthropoda</taxon>
        <taxon>Hexapoda</taxon>
        <taxon>Insecta</taxon>
        <taxon>Pterygota</taxon>
        <taxon>Neoptera</taxon>
        <taxon>Paraneoptera</taxon>
        <taxon>Hemiptera</taxon>
        <taxon>Heteroptera</taxon>
        <taxon>Panheteroptera</taxon>
        <taxon>Cimicomorpha</taxon>
        <taxon>Reduviidae</taxon>
        <taxon>Harpactorinae</taxon>
        <taxon>Harpactorini</taxon>
        <taxon>Rhynocoris</taxon>
    </lineage>
</organism>
<keyword evidence="4" id="KW-1185">Reference proteome</keyword>
<dbReference type="EMBL" id="JAPXFL010000012">
    <property type="protein sequence ID" value="KAK9498423.1"/>
    <property type="molecule type" value="Genomic_DNA"/>
</dbReference>
<keyword evidence="1" id="KW-0175">Coiled coil</keyword>
<proteinExistence type="predicted"/>
<gene>
    <name evidence="3" type="ORF">O3M35_003062</name>
</gene>
<sequence>MLMKSKWQWIHMINHMFFYLILLNHMFHLGSADSNEDQISTLNTLKQMADNLKVQLNYRVTNSGQFNRPNSNNLDKLNTILNRLKSIEQNMTILGNKDGDSENVKIRINELENEMETIRKSLDNIFKESITYEKKLEDSLANITTAYNSLAERLTILEEPRHLKELEEHLENGNYLQAKLNADSIRDNVKIIEVMKKIYKISKDLEGYLYFAGIVNNLSRRLLIYKYIYNDIILKKDYYKVERYSWKDNIENYCIPLKLVNKLKNTIMNVAPKSADIYQEANNLTDSIVGHYFDPKVINSFNSDVRSLVYENGTELMNVIHFMSRYYQDYTSMERIYFVENIDEIKFHCWFQNTIHIESIYSIVTTLGLPAPGSYFKFVLGDIKLDLPGEMFLISVRKRNYDDALSFYKKIKPNKDAIKQYYKVYNDIESMLNFTNSLEQNDRLIIYSALYDAIDKTDFVYICDLLKLHDSLINLKNTSEQLTMVNNVEKAITSVIKIHFRRNTLAVSDMDFIERGFNWFSVRSKNRTRIAHLSYHLVKNKDNNRCYFVSKISLNDYHDWHKKYMNTPQALTIWNDVFYFLANCRGFYYENMNRIL</sequence>
<keyword evidence="2" id="KW-0732">Signal</keyword>
<evidence type="ECO:0000256" key="1">
    <source>
        <dbReference type="SAM" id="Coils"/>
    </source>
</evidence>
<protein>
    <submittedName>
        <fullName evidence="3">Uncharacterized protein</fullName>
    </submittedName>
</protein>
<reference evidence="3 4" key="1">
    <citation type="submission" date="2022-12" db="EMBL/GenBank/DDBJ databases">
        <title>Chromosome-level genome assembly of true bugs.</title>
        <authorList>
            <person name="Ma L."/>
            <person name="Li H."/>
        </authorList>
    </citation>
    <scope>NUCLEOTIDE SEQUENCE [LARGE SCALE GENOMIC DNA]</scope>
    <source>
        <strain evidence="3">Lab_2022b</strain>
    </source>
</reference>
<dbReference type="Proteomes" id="UP001461498">
    <property type="component" value="Unassembled WGS sequence"/>
</dbReference>
<evidence type="ECO:0000313" key="4">
    <source>
        <dbReference type="Proteomes" id="UP001461498"/>
    </source>
</evidence>
<name>A0AAW1CNP9_9HEMI</name>
<accession>A0AAW1CNP9</accession>
<evidence type="ECO:0000256" key="2">
    <source>
        <dbReference type="SAM" id="SignalP"/>
    </source>
</evidence>
<comment type="caution">
    <text evidence="3">The sequence shown here is derived from an EMBL/GenBank/DDBJ whole genome shotgun (WGS) entry which is preliminary data.</text>
</comment>
<feature type="signal peptide" evidence="2">
    <location>
        <begin position="1"/>
        <end position="32"/>
    </location>
</feature>